<comment type="caution">
    <text evidence="9">The sequence shown here is derived from an EMBL/GenBank/DDBJ whole genome shotgun (WGS) entry which is preliminary data.</text>
</comment>
<evidence type="ECO:0000256" key="8">
    <source>
        <dbReference type="SAM" id="MobiDB-lite"/>
    </source>
</evidence>
<feature type="transmembrane region" description="Helical" evidence="7">
    <location>
        <begin position="212"/>
        <end position="230"/>
    </location>
</feature>
<keyword evidence="3 7" id="KW-0808">Transferase</keyword>
<feature type="compositionally biased region" description="Acidic residues" evidence="8">
    <location>
        <begin position="340"/>
        <end position="354"/>
    </location>
</feature>
<dbReference type="RefSeq" id="WP_249320299.1">
    <property type="nucleotide sequence ID" value="NZ_JACRSN010000021.1"/>
</dbReference>
<evidence type="ECO:0000256" key="1">
    <source>
        <dbReference type="ARBA" id="ARBA00007150"/>
    </source>
</evidence>
<dbReference type="InterPro" id="IPR001640">
    <property type="entry name" value="Lgt"/>
</dbReference>
<evidence type="ECO:0000256" key="7">
    <source>
        <dbReference type="HAMAP-Rule" id="MF_01147"/>
    </source>
</evidence>
<accession>A0A926DBE4</accession>
<feature type="transmembrane region" description="Helical" evidence="7">
    <location>
        <begin position="94"/>
        <end position="115"/>
    </location>
</feature>
<dbReference type="PANTHER" id="PTHR30589">
    <property type="entry name" value="PROLIPOPROTEIN DIACYLGLYCERYL TRANSFERASE"/>
    <property type="match status" value="1"/>
</dbReference>
<dbReference type="AlphaFoldDB" id="A0A926DBE4"/>
<evidence type="ECO:0000256" key="4">
    <source>
        <dbReference type="ARBA" id="ARBA00022692"/>
    </source>
</evidence>
<organism evidence="9 10">
    <name type="scientific">Yeguia hominis</name>
    <dbReference type="NCBI Taxonomy" id="2763662"/>
    <lineage>
        <taxon>Bacteria</taxon>
        <taxon>Bacillati</taxon>
        <taxon>Bacillota</taxon>
        <taxon>Clostridia</taxon>
        <taxon>Eubacteriales</taxon>
        <taxon>Yeguiaceae</taxon>
        <taxon>Yeguia</taxon>
    </lineage>
</organism>
<dbReference type="NCBIfam" id="TIGR00544">
    <property type="entry name" value="lgt"/>
    <property type="match status" value="1"/>
</dbReference>
<feature type="transmembrane region" description="Helical" evidence="7">
    <location>
        <begin position="183"/>
        <end position="200"/>
    </location>
</feature>
<evidence type="ECO:0000256" key="6">
    <source>
        <dbReference type="ARBA" id="ARBA00023136"/>
    </source>
</evidence>
<sequence>MTYHVQFPGLGIDTTVNTDAFHIGDFTIKWYGVIIAVGFLLAFLYALSSCKKMNINQDRLLDVVIVGILVGVVGARLYYVAFYPGDMYIKDPKSILYIWNGGLAIYGGIIGGLLGGAVMAKIRKLKIFAVLDVASLGFLIGQGIGRWGNFVNQEAFGTKTTVPWRMYSENTEAVVGGAAHPCFFYESVWCLLGFLLLHFFTRKLRRYDGQTFLLYLIWYGVGRFFIEGMRTDSLIAFANIRVSQLVAAVTVLASIVLLIVFRKRTSLLGCGNAAVMELNRISDEIPEDEINEPDIEPEFGTIFGDLGYEEAAEADHADDSASAPETQEASEDAEPKPAEEEQTDDEKTEEETGE</sequence>
<evidence type="ECO:0000256" key="2">
    <source>
        <dbReference type="ARBA" id="ARBA00022475"/>
    </source>
</evidence>
<comment type="function">
    <text evidence="7">Catalyzes the transfer of the diacylglyceryl group from phosphatidylglycerol to the sulfhydryl group of the N-terminal cysteine of a prolipoprotein, the first step in the formation of mature lipoproteins.</text>
</comment>
<feature type="transmembrane region" description="Helical" evidence="7">
    <location>
        <begin position="60"/>
        <end position="82"/>
    </location>
</feature>
<dbReference type="PANTHER" id="PTHR30589:SF0">
    <property type="entry name" value="PHOSPHATIDYLGLYCEROL--PROLIPOPROTEIN DIACYLGLYCERYL TRANSFERASE"/>
    <property type="match status" value="1"/>
</dbReference>
<comment type="pathway">
    <text evidence="7">Protein modification; lipoprotein biosynthesis (diacylglyceryl transfer).</text>
</comment>
<dbReference type="Proteomes" id="UP000651482">
    <property type="component" value="Unassembled WGS sequence"/>
</dbReference>
<reference evidence="9" key="1">
    <citation type="submission" date="2020-08" db="EMBL/GenBank/DDBJ databases">
        <title>Genome public.</title>
        <authorList>
            <person name="Liu C."/>
            <person name="Sun Q."/>
        </authorList>
    </citation>
    <scope>NUCLEOTIDE SEQUENCE</scope>
    <source>
        <strain evidence="9">NSJ-40</strain>
    </source>
</reference>
<dbReference type="GO" id="GO:0005886">
    <property type="term" value="C:plasma membrane"/>
    <property type="evidence" value="ECO:0007669"/>
    <property type="project" value="UniProtKB-SubCell"/>
</dbReference>
<keyword evidence="4 7" id="KW-0812">Transmembrane</keyword>
<feature type="transmembrane region" description="Helical" evidence="7">
    <location>
        <begin position="127"/>
        <end position="145"/>
    </location>
</feature>
<gene>
    <name evidence="7 9" type="primary">lgt</name>
    <name evidence="9" type="ORF">IAG03_12105</name>
</gene>
<protein>
    <recommendedName>
        <fullName evidence="7">Phosphatidylglycerol--prolipoprotein diacylglyceryl transferase</fullName>
        <ecNumber evidence="7">2.5.1.145</ecNumber>
    </recommendedName>
</protein>
<evidence type="ECO:0000256" key="5">
    <source>
        <dbReference type="ARBA" id="ARBA00022989"/>
    </source>
</evidence>
<feature type="region of interest" description="Disordered" evidence="8">
    <location>
        <begin position="313"/>
        <end position="354"/>
    </location>
</feature>
<dbReference type="GO" id="GO:0042158">
    <property type="term" value="P:lipoprotein biosynthetic process"/>
    <property type="evidence" value="ECO:0007669"/>
    <property type="project" value="UniProtKB-UniRule"/>
</dbReference>
<comment type="subcellular location">
    <subcellularLocation>
        <location evidence="7">Cell membrane</location>
        <topology evidence="7">Multi-pass membrane protein</topology>
    </subcellularLocation>
</comment>
<evidence type="ECO:0000313" key="10">
    <source>
        <dbReference type="Proteomes" id="UP000651482"/>
    </source>
</evidence>
<evidence type="ECO:0000256" key="3">
    <source>
        <dbReference type="ARBA" id="ARBA00022679"/>
    </source>
</evidence>
<evidence type="ECO:0000313" key="9">
    <source>
        <dbReference type="EMBL" id="MBC8534714.1"/>
    </source>
</evidence>
<feature type="binding site" evidence="7">
    <location>
        <position position="146"/>
    </location>
    <ligand>
        <name>a 1,2-diacyl-sn-glycero-3-phospho-(1'-sn-glycerol)</name>
        <dbReference type="ChEBI" id="CHEBI:64716"/>
    </ligand>
</feature>
<dbReference type="EMBL" id="JACRSN010000021">
    <property type="protein sequence ID" value="MBC8534714.1"/>
    <property type="molecule type" value="Genomic_DNA"/>
</dbReference>
<keyword evidence="5 7" id="KW-1133">Transmembrane helix</keyword>
<dbReference type="EC" id="2.5.1.145" evidence="7"/>
<feature type="transmembrane region" description="Helical" evidence="7">
    <location>
        <begin position="28"/>
        <end position="48"/>
    </location>
</feature>
<dbReference type="GO" id="GO:0008961">
    <property type="term" value="F:phosphatidylglycerol-prolipoprotein diacylglyceryl transferase activity"/>
    <property type="evidence" value="ECO:0007669"/>
    <property type="project" value="UniProtKB-UniRule"/>
</dbReference>
<dbReference type="PROSITE" id="PS01311">
    <property type="entry name" value="LGT"/>
    <property type="match status" value="1"/>
</dbReference>
<keyword evidence="2 7" id="KW-1003">Cell membrane</keyword>
<proteinExistence type="inferred from homology"/>
<feature type="transmembrane region" description="Helical" evidence="7">
    <location>
        <begin position="242"/>
        <end position="261"/>
    </location>
</feature>
<name>A0A926DBE4_9FIRM</name>
<keyword evidence="10" id="KW-1185">Reference proteome</keyword>
<comment type="catalytic activity">
    <reaction evidence="7">
        <text>L-cysteinyl-[prolipoprotein] + a 1,2-diacyl-sn-glycero-3-phospho-(1'-sn-glycerol) = an S-1,2-diacyl-sn-glyceryl-L-cysteinyl-[prolipoprotein] + sn-glycerol 1-phosphate + H(+)</text>
        <dbReference type="Rhea" id="RHEA:56712"/>
        <dbReference type="Rhea" id="RHEA-COMP:14679"/>
        <dbReference type="Rhea" id="RHEA-COMP:14680"/>
        <dbReference type="ChEBI" id="CHEBI:15378"/>
        <dbReference type="ChEBI" id="CHEBI:29950"/>
        <dbReference type="ChEBI" id="CHEBI:57685"/>
        <dbReference type="ChEBI" id="CHEBI:64716"/>
        <dbReference type="ChEBI" id="CHEBI:140658"/>
        <dbReference type="EC" id="2.5.1.145"/>
    </reaction>
</comment>
<comment type="similarity">
    <text evidence="1 7">Belongs to the Lgt family.</text>
</comment>
<keyword evidence="6 7" id="KW-0472">Membrane</keyword>
<dbReference type="HAMAP" id="MF_01147">
    <property type="entry name" value="Lgt"/>
    <property type="match status" value="1"/>
</dbReference>
<dbReference type="Pfam" id="PF01790">
    <property type="entry name" value="LGT"/>
    <property type="match status" value="1"/>
</dbReference>